<proteinExistence type="inferred from homology"/>
<reference evidence="9" key="1">
    <citation type="journal article" date="2015" name="MBio">
        <title>Genome-resolved metagenomic analysis reveals roles for candidate phyla and other microbial community members in biogeochemical transformations in oil reservoirs.</title>
        <authorList>
            <person name="Hu P."/>
            <person name="Tom L."/>
            <person name="Singh A."/>
            <person name="Thomas B.C."/>
            <person name="Baker B.J."/>
            <person name="Piceno Y.M."/>
            <person name="Andersen G.L."/>
            <person name="Banfield J.F."/>
        </authorList>
    </citation>
    <scope>NUCLEOTIDE SEQUENCE [LARGE SCALE GENOMIC DNA]</scope>
    <source>
        <strain evidence="9">49_2300</strain>
        <strain evidence="8">49_95</strain>
    </source>
</reference>
<accession>A0A101DYK5</accession>
<gene>
    <name evidence="8" type="ORF">XD40_1639</name>
    <name evidence="9" type="ORF">XD48_2043</name>
</gene>
<sequence>MKIGVYVCHCGENISSNVDIDELVEFAKSSEGVSVVRDHLFMCSEIAQEMIRDDIKSGKVDRVVIAACSPKNHEKFFRATLEKAGISKYMLEIANIREQCSWVHEKNATEKAKSLLASSIAKARKLQPLEELCLDVNDSALVIGGGVAGITAAIELSKMGFKVYLVEKEPSIGGKDDEV</sequence>
<dbReference type="SUPFAM" id="SSF51905">
    <property type="entry name" value="FAD/NAD(P)-binding domain"/>
    <property type="match status" value="1"/>
</dbReference>
<reference evidence="10 11" key="2">
    <citation type="journal article" date="2015" name="MBio">
        <title>Genome-Resolved Metagenomic Analysis Reveals Roles for Candidate Phyla and Other Microbial Community Members in Biogeochemical Transformations in Oil Reservoirs.</title>
        <authorList>
            <person name="Hu P."/>
            <person name="Tom L."/>
            <person name="Singh A."/>
            <person name="Thomas B.C."/>
            <person name="Baker B.J."/>
            <person name="Piceno Y.M."/>
            <person name="Andersen G.L."/>
            <person name="Banfield J.F."/>
        </authorList>
    </citation>
    <scope>NUCLEOTIDE SEQUENCE [LARGE SCALE GENOMIC DNA]</scope>
</reference>
<keyword evidence="7" id="KW-0274">FAD</keyword>
<evidence type="ECO:0000313" key="10">
    <source>
        <dbReference type="Proteomes" id="UP000054015"/>
    </source>
</evidence>
<dbReference type="PANTHER" id="PTHR43498:SF1">
    <property type="entry name" value="COB--COM HETERODISULFIDE REDUCTASE IRON-SULFUR SUBUNIT A"/>
    <property type="match status" value="1"/>
</dbReference>
<evidence type="ECO:0000256" key="4">
    <source>
        <dbReference type="ARBA" id="ARBA00023002"/>
    </source>
</evidence>
<comment type="function">
    <text evidence="7">Part of a complex that catalyzes the reversible reduction of CoM-S-S-CoB to the thiol-coenzymes H-S-CoM (coenzyme M) and H-S-CoB (coenzyme B).</text>
</comment>
<dbReference type="Proteomes" id="UP000054015">
    <property type="component" value="Unassembled WGS sequence"/>
</dbReference>
<comment type="cofactor">
    <cofactor evidence="7">
        <name>FAD</name>
        <dbReference type="ChEBI" id="CHEBI:57692"/>
    </cofactor>
</comment>
<dbReference type="Gene3D" id="3.50.50.60">
    <property type="entry name" value="FAD/NAD(P)-binding domain"/>
    <property type="match status" value="1"/>
</dbReference>
<evidence type="ECO:0000256" key="6">
    <source>
        <dbReference type="ARBA" id="ARBA00023014"/>
    </source>
</evidence>
<dbReference type="EC" id="1.8.-.-" evidence="7"/>
<dbReference type="Pfam" id="PF12831">
    <property type="entry name" value="FAD_oxidored"/>
    <property type="match status" value="1"/>
</dbReference>
<comment type="cofactor">
    <cofactor evidence="7">
        <name>[4Fe-4S] cluster</name>
        <dbReference type="ChEBI" id="CHEBI:49883"/>
    </cofactor>
</comment>
<evidence type="ECO:0000313" key="11">
    <source>
        <dbReference type="Proteomes" id="UP000054307"/>
    </source>
</evidence>
<dbReference type="InterPro" id="IPR036188">
    <property type="entry name" value="FAD/NAD-bd_sf"/>
</dbReference>
<comment type="similarity">
    <text evidence="7">Belongs to the HdrA family.</text>
</comment>
<dbReference type="EMBL" id="LGEQ01000032">
    <property type="protein sequence ID" value="KUJ93185.1"/>
    <property type="molecule type" value="Genomic_DNA"/>
</dbReference>
<keyword evidence="5 7" id="KW-0408">Iron</keyword>
<keyword evidence="6 7" id="KW-0411">Iron-sulfur</keyword>
<dbReference type="Proteomes" id="UP000054307">
    <property type="component" value="Unassembled WGS sequence"/>
</dbReference>
<evidence type="ECO:0000313" key="9">
    <source>
        <dbReference type="EMBL" id="KUK05720.1"/>
    </source>
</evidence>
<keyword evidence="2 7" id="KW-0285">Flavoprotein</keyword>
<evidence type="ECO:0000256" key="7">
    <source>
        <dbReference type="RuleBase" id="RU366072"/>
    </source>
</evidence>
<dbReference type="PANTHER" id="PTHR43498">
    <property type="entry name" value="FERREDOXIN:COB-COM HETERODISULFIDE REDUCTASE SUBUNIT A"/>
    <property type="match status" value="1"/>
</dbReference>
<dbReference type="GO" id="GO:0046872">
    <property type="term" value="F:metal ion binding"/>
    <property type="evidence" value="ECO:0007669"/>
    <property type="project" value="UniProtKB-KW"/>
</dbReference>
<evidence type="ECO:0000256" key="3">
    <source>
        <dbReference type="ARBA" id="ARBA00022723"/>
    </source>
</evidence>
<dbReference type="AlphaFoldDB" id="A0A101DYK5"/>
<evidence type="ECO:0000256" key="5">
    <source>
        <dbReference type="ARBA" id="ARBA00023004"/>
    </source>
</evidence>
<comment type="pathway">
    <text evidence="7">Cofactor metabolism; coenzyme M-coenzyme B heterodisulfide reduction; coenzyme B and coenzyme M from coenzyme M-coenzyme B heterodisulfide: step 1/1.</text>
</comment>
<dbReference type="GO" id="GO:0051539">
    <property type="term" value="F:4 iron, 4 sulfur cluster binding"/>
    <property type="evidence" value="ECO:0007669"/>
    <property type="project" value="UniProtKB-UniRule"/>
</dbReference>
<comment type="caution">
    <text evidence="9">The sequence shown here is derived from an EMBL/GenBank/DDBJ whole genome shotgun (WGS) entry which is preliminary data.</text>
</comment>
<evidence type="ECO:0000313" key="8">
    <source>
        <dbReference type="EMBL" id="KUJ93185.1"/>
    </source>
</evidence>
<name>A0A101DYK5_ARCFL</name>
<dbReference type="InterPro" id="IPR039650">
    <property type="entry name" value="HdrA-like"/>
</dbReference>
<evidence type="ECO:0000256" key="1">
    <source>
        <dbReference type="ARBA" id="ARBA00022485"/>
    </source>
</evidence>
<keyword evidence="1 7" id="KW-0004">4Fe-4S</keyword>
<keyword evidence="4 7" id="KW-0560">Oxidoreductase</keyword>
<keyword evidence="3 7" id="KW-0479">Metal-binding</keyword>
<dbReference type="PATRIC" id="fig|2234.6.peg.172"/>
<evidence type="ECO:0000256" key="2">
    <source>
        <dbReference type="ARBA" id="ARBA00022630"/>
    </source>
</evidence>
<dbReference type="EMBL" id="LGEX01000084">
    <property type="protein sequence ID" value="KUK05720.1"/>
    <property type="molecule type" value="Genomic_DNA"/>
</dbReference>
<dbReference type="GO" id="GO:0016491">
    <property type="term" value="F:oxidoreductase activity"/>
    <property type="evidence" value="ECO:0007669"/>
    <property type="project" value="UniProtKB-UniRule"/>
</dbReference>
<comment type="subunit">
    <text evidence="7">The ferredoxin:CoB-CoM heterodisulfide reductase is composed of three subunits; HdrA, HdrB and HdrC.</text>
</comment>
<organism evidence="9 10">
    <name type="scientific">Archaeoglobus fulgidus</name>
    <dbReference type="NCBI Taxonomy" id="2234"/>
    <lineage>
        <taxon>Archaea</taxon>
        <taxon>Methanobacteriati</taxon>
        <taxon>Methanobacteriota</taxon>
        <taxon>Archaeoglobi</taxon>
        <taxon>Archaeoglobales</taxon>
        <taxon>Archaeoglobaceae</taxon>
        <taxon>Archaeoglobus</taxon>
    </lineage>
</organism>
<protein>
    <recommendedName>
        <fullName evidence="7">CoB--CoM heterodisulfide reductase iron-sulfur subunit A</fullName>
        <ecNumber evidence="7">1.8.-.-</ecNumber>
    </recommendedName>
</protein>